<dbReference type="OrthoDB" id="4062651at2759"/>
<keyword evidence="3" id="KW-1185">Reference proteome</keyword>
<dbReference type="GeneID" id="63681357"/>
<feature type="region of interest" description="Disordered" evidence="1">
    <location>
        <begin position="716"/>
        <end position="762"/>
    </location>
</feature>
<dbReference type="Proteomes" id="UP000031575">
    <property type="component" value="Unassembled WGS sequence"/>
</dbReference>
<sequence length="782" mass="87498">MEFSFGAIHDVVHATAAFCEETAGDSDLSSHYGDYGQGSETPSSGEEDAIELVVDAADWRYSQLNPRNRIDSLAPLARPLWRIDGSAGFGTQFYAYPLFLEPGGPPPMHLDVFIKEQAAYPPLLRELLDMGPSYHTKDAPRVRRLGIAQYILRVLQWHTVHPKGALQPQTVESLYKNGPFGSMFLIENLCCHIHKVRINMSLNYALEGDLMSYRALKNMWGLSDGGDDGGGVVGTGKNKDRRKTWETETEIKTETKRPLPPEISILNVRLVRQLHDSISLVEVSSWPVASDNTDEGDGECGRVTPGGKTKHHGKGGEGNKGINAKRASRDKDAFEDVVEGRSFELELVILKSLTSGVKYMYQELRALLRDIPPHDGVLTRPLHVISKECLFGKKRGVIGFTMPYYEAGSLRDALPLLRIHGQLTYADQLRWACQITEAMCHVWYQGHGFYYPDLRLDNVVLTAQAPAGNAGLVDFEQRGVWCSFSAPEVDYIESIRVIAFDNDDGTVYGIPEEVGFQFQQRLISCYEAAAAAKVADAAGSWKIPVHPPPLSKIGRHPLIRLGQDTRYSNPEYGYNVVYNCLTKSEQEASMVYMLGRLLWCIFEGMSAPHRGAVWMSYPREPELEFPAFRLTPPDVKSMILKCFGDVGAKEQSKFMRQNSKIYLKRTRGTTTATKSNGEPSYELVGDGLKLKARDYWQIKLAEGEEWVKERNARLAGVKGDGNKDDDDNNNNNNNNRAHVIGEDEHAERNSDGSTVEKSAHGRPTLRQVLQWLQKLQREMDGL</sequence>
<evidence type="ECO:0008006" key="4">
    <source>
        <dbReference type="Google" id="ProtNLM"/>
    </source>
</evidence>
<reference evidence="2 3" key="1">
    <citation type="journal article" date="2014" name="BMC Genomics">
        <title>Comparative genomics of the major fungal agents of human and animal Sporotrichosis: Sporothrix schenckii and Sporothrix brasiliensis.</title>
        <authorList>
            <person name="Teixeira M.M."/>
            <person name="de Almeida L.G."/>
            <person name="Kubitschek-Barreira P."/>
            <person name="Alves F.L."/>
            <person name="Kioshima E.S."/>
            <person name="Abadio A.K."/>
            <person name="Fernandes L."/>
            <person name="Derengowski L.S."/>
            <person name="Ferreira K.S."/>
            <person name="Souza R.C."/>
            <person name="Ruiz J.C."/>
            <person name="de Andrade N.C."/>
            <person name="Paes H.C."/>
            <person name="Nicola A.M."/>
            <person name="Albuquerque P."/>
            <person name="Gerber A.L."/>
            <person name="Martins V.P."/>
            <person name="Peconick L.D."/>
            <person name="Neto A.V."/>
            <person name="Chaucanez C.B."/>
            <person name="Silva P.A."/>
            <person name="Cunha O.L."/>
            <person name="de Oliveira F.F."/>
            <person name="dos Santos T.C."/>
            <person name="Barros A.L."/>
            <person name="Soares M.A."/>
            <person name="de Oliveira L.M."/>
            <person name="Marini M.M."/>
            <person name="Villalobos-Duno H."/>
            <person name="Cunha M.M."/>
            <person name="de Hoog S."/>
            <person name="da Silveira J.F."/>
            <person name="Henrissat B."/>
            <person name="Nino-Vega G.A."/>
            <person name="Cisalpino P.S."/>
            <person name="Mora-Montes H.M."/>
            <person name="Almeida S.R."/>
            <person name="Stajich J.E."/>
            <person name="Lopes-Bezerra L.M."/>
            <person name="Vasconcelos A.T."/>
            <person name="Felipe M.S."/>
        </authorList>
    </citation>
    <scope>NUCLEOTIDE SEQUENCE [LARGE SCALE GENOMIC DNA]</scope>
    <source>
        <strain evidence="2 3">5110</strain>
    </source>
</reference>
<dbReference type="AlphaFoldDB" id="A0A0C2II81"/>
<dbReference type="VEuPathDB" id="FungiDB:SPBR_08198"/>
<evidence type="ECO:0000313" key="2">
    <source>
        <dbReference type="EMBL" id="KIH86665.1"/>
    </source>
</evidence>
<feature type="region of interest" description="Disordered" evidence="1">
    <location>
        <begin position="231"/>
        <end position="256"/>
    </location>
</feature>
<accession>A0A0C2II81</accession>
<name>A0A0C2II81_9PEZI</name>
<gene>
    <name evidence="2" type="ORF">SPBR_08198</name>
</gene>
<dbReference type="InterPro" id="IPR011009">
    <property type="entry name" value="Kinase-like_dom_sf"/>
</dbReference>
<evidence type="ECO:0000313" key="3">
    <source>
        <dbReference type="Proteomes" id="UP000031575"/>
    </source>
</evidence>
<dbReference type="EMBL" id="AWTV01000011">
    <property type="protein sequence ID" value="KIH86665.1"/>
    <property type="molecule type" value="Genomic_DNA"/>
</dbReference>
<comment type="caution">
    <text evidence="2">The sequence shown here is derived from an EMBL/GenBank/DDBJ whole genome shotgun (WGS) entry which is preliminary data.</text>
</comment>
<dbReference type="RefSeq" id="XP_040614675.1">
    <property type="nucleotide sequence ID" value="XM_040766436.1"/>
</dbReference>
<proteinExistence type="predicted"/>
<evidence type="ECO:0000256" key="1">
    <source>
        <dbReference type="SAM" id="MobiDB-lite"/>
    </source>
</evidence>
<organism evidence="2 3">
    <name type="scientific">Sporothrix brasiliensis 5110</name>
    <dbReference type="NCBI Taxonomy" id="1398154"/>
    <lineage>
        <taxon>Eukaryota</taxon>
        <taxon>Fungi</taxon>
        <taxon>Dikarya</taxon>
        <taxon>Ascomycota</taxon>
        <taxon>Pezizomycotina</taxon>
        <taxon>Sordariomycetes</taxon>
        <taxon>Sordariomycetidae</taxon>
        <taxon>Ophiostomatales</taxon>
        <taxon>Ophiostomataceae</taxon>
        <taxon>Sporothrix</taxon>
    </lineage>
</organism>
<dbReference type="Gene3D" id="1.10.510.10">
    <property type="entry name" value="Transferase(Phosphotransferase) domain 1"/>
    <property type="match status" value="1"/>
</dbReference>
<feature type="region of interest" description="Disordered" evidence="1">
    <location>
        <begin position="291"/>
        <end position="327"/>
    </location>
</feature>
<feature type="compositionally biased region" description="Basic and acidic residues" evidence="1">
    <location>
        <begin position="243"/>
        <end position="256"/>
    </location>
</feature>
<dbReference type="SUPFAM" id="SSF56112">
    <property type="entry name" value="Protein kinase-like (PK-like)"/>
    <property type="match status" value="1"/>
</dbReference>
<feature type="compositionally biased region" description="Basic and acidic residues" evidence="1">
    <location>
        <begin position="739"/>
        <end position="750"/>
    </location>
</feature>
<protein>
    <recommendedName>
        <fullName evidence="4">Protein kinase domain-containing protein</fullName>
    </recommendedName>
</protein>
<dbReference type="HOGENOM" id="CLU_018065_0_0_1"/>